<dbReference type="Proteomes" id="UP001222325">
    <property type="component" value="Unassembled WGS sequence"/>
</dbReference>
<evidence type="ECO:0000313" key="8">
    <source>
        <dbReference type="Proteomes" id="UP001222325"/>
    </source>
</evidence>
<accession>A0AAD6U8I7</accession>
<comment type="similarity">
    <text evidence="2">Belongs to the eukaryotic RPC34/RPC39 RNA polymerase subunit family.</text>
</comment>
<keyword evidence="3" id="KW-0240">DNA-directed RNA polymerase</keyword>
<dbReference type="GO" id="GO:0005654">
    <property type="term" value="C:nucleoplasm"/>
    <property type="evidence" value="ECO:0007669"/>
    <property type="project" value="UniProtKB-ARBA"/>
</dbReference>
<dbReference type="GO" id="GO:0005666">
    <property type="term" value="C:RNA polymerase III complex"/>
    <property type="evidence" value="ECO:0007669"/>
    <property type="project" value="InterPro"/>
</dbReference>
<evidence type="ECO:0000256" key="5">
    <source>
        <dbReference type="ARBA" id="ARBA00023242"/>
    </source>
</evidence>
<organism evidence="7 8">
    <name type="scientific">Mycena belliarum</name>
    <dbReference type="NCBI Taxonomy" id="1033014"/>
    <lineage>
        <taxon>Eukaryota</taxon>
        <taxon>Fungi</taxon>
        <taxon>Dikarya</taxon>
        <taxon>Basidiomycota</taxon>
        <taxon>Agaricomycotina</taxon>
        <taxon>Agaricomycetes</taxon>
        <taxon>Agaricomycetidae</taxon>
        <taxon>Agaricales</taxon>
        <taxon>Marasmiineae</taxon>
        <taxon>Mycenaceae</taxon>
        <taxon>Mycena</taxon>
    </lineage>
</organism>
<dbReference type="AlphaFoldDB" id="A0AAD6U8I7"/>
<evidence type="ECO:0000256" key="2">
    <source>
        <dbReference type="ARBA" id="ARBA00011038"/>
    </source>
</evidence>
<comment type="caution">
    <text evidence="7">The sequence shown here is derived from an EMBL/GenBank/DDBJ whole genome shotgun (WGS) entry which is preliminary data.</text>
</comment>
<keyword evidence="8" id="KW-1185">Reference proteome</keyword>
<dbReference type="InterPro" id="IPR036390">
    <property type="entry name" value="WH_DNA-bd_sf"/>
</dbReference>
<sequence length="486" mass="54582">MSRRISELESKLHQAALAASSHEITSRQAESIIPDQKARQNALNFLLGVGLFKSLKDSKGNLIFRAVTKGELEQTKDLNGEESLVLGHIKATTNEGIWTKHLKAKTNLHQTIIDRCLKTLTQKKLIKRVPSVQHPTRKIYMLEHIEPSVGLTGGPWYTESELDTVFIDTISKACLKFIRDVSFPKQHKDAREGALFPISNAPRYPTAAQVHNTLRQARLTETELSVEHVEMLLGVLVLDGEVEKLPAFGASLWDPNAVDDGDSADEDEGQSKKKKKKRRRSPSSDEEDNVKSKRKKKRVDTDSDDEDGSTSRKKSKLKRRADDSDSDPESDAPKRKKKKKKNDSDGESDREDTSSRKKQKKKKYSSDDESDEETAIRKKKKKKKVKQESSAESDSESDHDRRRRKKSSKRSPSPFQSFAFDGLDGAGGVVYRAVNQEKITLGWSEAPCSKCPSFEFCKEGGPVNAKECVYYDDWLVAGTVAFDDDA</sequence>
<keyword evidence="4" id="KW-0804">Transcription</keyword>
<evidence type="ECO:0000256" key="3">
    <source>
        <dbReference type="ARBA" id="ARBA00022478"/>
    </source>
</evidence>
<dbReference type="InterPro" id="IPR007832">
    <property type="entry name" value="RNA_pol_Rpc34"/>
</dbReference>
<comment type="subcellular location">
    <subcellularLocation>
        <location evidence="1">Nucleus</location>
    </subcellularLocation>
</comment>
<evidence type="ECO:0000256" key="6">
    <source>
        <dbReference type="SAM" id="MobiDB-lite"/>
    </source>
</evidence>
<feature type="compositionally biased region" description="Acidic residues" evidence="6">
    <location>
        <begin position="257"/>
        <end position="268"/>
    </location>
</feature>
<evidence type="ECO:0000256" key="4">
    <source>
        <dbReference type="ARBA" id="ARBA00023163"/>
    </source>
</evidence>
<reference evidence="7" key="1">
    <citation type="submission" date="2023-03" db="EMBL/GenBank/DDBJ databases">
        <title>Massive genome expansion in bonnet fungi (Mycena s.s.) driven by repeated elements and novel gene families across ecological guilds.</title>
        <authorList>
            <consortium name="Lawrence Berkeley National Laboratory"/>
            <person name="Harder C.B."/>
            <person name="Miyauchi S."/>
            <person name="Viragh M."/>
            <person name="Kuo A."/>
            <person name="Thoen E."/>
            <person name="Andreopoulos B."/>
            <person name="Lu D."/>
            <person name="Skrede I."/>
            <person name="Drula E."/>
            <person name="Henrissat B."/>
            <person name="Morin E."/>
            <person name="Kohler A."/>
            <person name="Barry K."/>
            <person name="LaButti K."/>
            <person name="Morin E."/>
            <person name="Salamov A."/>
            <person name="Lipzen A."/>
            <person name="Mereny Z."/>
            <person name="Hegedus B."/>
            <person name="Baldrian P."/>
            <person name="Stursova M."/>
            <person name="Weitz H."/>
            <person name="Taylor A."/>
            <person name="Grigoriev I.V."/>
            <person name="Nagy L.G."/>
            <person name="Martin F."/>
            <person name="Kauserud H."/>
        </authorList>
    </citation>
    <scope>NUCLEOTIDE SEQUENCE</scope>
    <source>
        <strain evidence="7">CBHHK173m</strain>
    </source>
</reference>
<feature type="region of interest" description="Disordered" evidence="6">
    <location>
        <begin position="251"/>
        <end position="423"/>
    </location>
</feature>
<dbReference type="Gene3D" id="1.10.10.10">
    <property type="entry name" value="Winged helix-like DNA-binding domain superfamily/Winged helix DNA-binding domain"/>
    <property type="match status" value="1"/>
</dbReference>
<feature type="compositionally biased region" description="Basic residues" evidence="6">
    <location>
        <begin position="272"/>
        <end position="281"/>
    </location>
</feature>
<dbReference type="Pfam" id="PF05158">
    <property type="entry name" value="RNA_pol_Rpc34"/>
    <property type="match status" value="2"/>
</dbReference>
<dbReference type="FunFam" id="1.10.10.10:FF:000116">
    <property type="entry name" value="DNA-directed RNA polymerase III subunit RPC6"/>
    <property type="match status" value="1"/>
</dbReference>
<protein>
    <submittedName>
        <fullName evidence="7">RNA polymerase Rpc34 subunit-domain-containing protein</fullName>
    </submittedName>
</protein>
<evidence type="ECO:0000313" key="7">
    <source>
        <dbReference type="EMBL" id="KAJ7095174.1"/>
    </source>
</evidence>
<evidence type="ECO:0000256" key="1">
    <source>
        <dbReference type="ARBA" id="ARBA00004123"/>
    </source>
</evidence>
<keyword evidence="5" id="KW-0539">Nucleus</keyword>
<proteinExistence type="inferred from homology"/>
<name>A0AAD6U8I7_9AGAR</name>
<dbReference type="InterPro" id="IPR036388">
    <property type="entry name" value="WH-like_DNA-bd_sf"/>
</dbReference>
<dbReference type="GO" id="GO:0006383">
    <property type="term" value="P:transcription by RNA polymerase III"/>
    <property type="evidence" value="ECO:0007669"/>
    <property type="project" value="InterPro"/>
</dbReference>
<dbReference type="PANTHER" id="PTHR12780">
    <property type="entry name" value="RNA POLYMERASE III DNA DIRECTED , 39KD SUBUNIT-RELATED"/>
    <property type="match status" value="1"/>
</dbReference>
<gene>
    <name evidence="7" type="ORF">B0H15DRAFT_95120</name>
</gene>
<dbReference type="EMBL" id="JARJCN010000013">
    <property type="protein sequence ID" value="KAJ7095174.1"/>
    <property type="molecule type" value="Genomic_DNA"/>
</dbReference>
<dbReference type="SUPFAM" id="SSF46785">
    <property type="entry name" value="Winged helix' DNA-binding domain"/>
    <property type="match status" value="1"/>
</dbReference>
<dbReference type="GO" id="GO:0005737">
    <property type="term" value="C:cytoplasm"/>
    <property type="evidence" value="ECO:0007669"/>
    <property type="project" value="UniProtKB-ARBA"/>
</dbReference>
<dbReference type="InterPro" id="IPR016049">
    <property type="entry name" value="RNA_pol_Rpc34-like"/>
</dbReference>